<organism evidence="2 3">
    <name type="scientific">Mucilaginibacter mallensis</name>
    <dbReference type="NCBI Taxonomy" id="652787"/>
    <lineage>
        <taxon>Bacteria</taxon>
        <taxon>Pseudomonadati</taxon>
        <taxon>Bacteroidota</taxon>
        <taxon>Sphingobacteriia</taxon>
        <taxon>Sphingobacteriales</taxon>
        <taxon>Sphingobacteriaceae</taxon>
        <taxon>Mucilaginibacter</taxon>
    </lineage>
</organism>
<evidence type="ECO:0000313" key="2">
    <source>
        <dbReference type="EMBL" id="SDT05047.1"/>
    </source>
</evidence>
<dbReference type="EMBL" id="LT629740">
    <property type="protein sequence ID" value="SDT05047.1"/>
    <property type="molecule type" value="Genomic_DNA"/>
</dbReference>
<keyword evidence="1" id="KW-1133">Transmembrane helix</keyword>
<keyword evidence="3" id="KW-1185">Reference proteome</keyword>
<name>A0A1H1X6Y1_MUCMA</name>
<proteinExistence type="predicted"/>
<gene>
    <name evidence="2" type="ORF">SAMN05216490_2376</name>
</gene>
<reference evidence="2 3" key="1">
    <citation type="submission" date="2016-10" db="EMBL/GenBank/DDBJ databases">
        <authorList>
            <person name="de Groot N.N."/>
        </authorList>
    </citation>
    <scope>NUCLEOTIDE SEQUENCE [LARGE SCALE GENOMIC DNA]</scope>
    <source>
        <strain evidence="2 3">MP1X4</strain>
    </source>
</reference>
<evidence type="ECO:0000256" key="1">
    <source>
        <dbReference type="SAM" id="Phobius"/>
    </source>
</evidence>
<accession>A0A1H1X6Y1</accession>
<dbReference type="AlphaFoldDB" id="A0A1H1X6Y1"/>
<protein>
    <submittedName>
        <fullName evidence="2">Uncharacterized protein</fullName>
    </submittedName>
</protein>
<feature type="transmembrane region" description="Helical" evidence="1">
    <location>
        <begin position="21"/>
        <end position="40"/>
    </location>
</feature>
<dbReference type="Proteomes" id="UP000199679">
    <property type="component" value="Chromosome I"/>
</dbReference>
<sequence>MRTLTKSFKAVIYGQADLAELGKFVIVIIILLLIVLYVFGNKFAGV</sequence>
<keyword evidence="1" id="KW-0472">Membrane</keyword>
<evidence type="ECO:0000313" key="3">
    <source>
        <dbReference type="Proteomes" id="UP000199679"/>
    </source>
</evidence>
<keyword evidence="1" id="KW-0812">Transmembrane</keyword>